<evidence type="ECO:0000256" key="5">
    <source>
        <dbReference type="ARBA" id="ARBA00022692"/>
    </source>
</evidence>
<evidence type="ECO:0000256" key="7">
    <source>
        <dbReference type="ARBA" id="ARBA00023237"/>
    </source>
</evidence>
<keyword evidence="3" id="KW-0813">Transport</keyword>
<dbReference type="InterPro" id="IPR010130">
    <property type="entry name" value="T1SS_OMP_TolC"/>
</dbReference>
<dbReference type="SUPFAM" id="SSF56954">
    <property type="entry name" value="Outer membrane efflux proteins (OEP)"/>
    <property type="match status" value="1"/>
</dbReference>
<dbReference type="NCBIfam" id="TIGR01844">
    <property type="entry name" value="type_I_sec_TolC"/>
    <property type="match status" value="1"/>
</dbReference>
<dbReference type="InterPro" id="IPR003423">
    <property type="entry name" value="OMP_efflux"/>
</dbReference>
<evidence type="ECO:0000256" key="2">
    <source>
        <dbReference type="ARBA" id="ARBA00007613"/>
    </source>
</evidence>
<dbReference type="GO" id="GO:0015562">
    <property type="term" value="F:efflux transmembrane transporter activity"/>
    <property type="evidence" value="ECO:0007669"/>
    <property type="project" value="InterPro"/>
</dbReference>
<keyword evidence="5" id="KW-0812">Transmembrane</keyword>
<dbReference type="AlphaFoldDB" id="A0A6H2H887"/>
<comment type="subcellular location">
    <subcellularLocation>
        <location evidence="1">Cell outer membrane</location>
    </subcellularLocation>
</comment>
<dbReference type="Proteomes" id="UP000502041">
    <property type="component" value="Chromosome"/>
</dbReference>
<name>A0A6H2H887_9BURK</name>
<proteinExistence type="inferred from homology"/>
<evidence type="ECO:0000256" key="3">
    <source>
        <dbReference type="ARBA" id="ARBA00022448"/>
    </source>
</evidence>
<dbReference type="GO" id="GO:0015288">
    <property type="term" value="F:porin activity"/>
    <property type="evidence" value="ECO:0007669"/>
    <property type="project" value="TreeGrafter"/>
</dbReference>
<evidence type="ECO:0000313" key="8">
    <source>
        <dbReference type="EMBL" id="QJC56040.1"/>
    </source>
</evidence>
<evidence type="ECO:0000256" key="1">
    <source>
        <dbReference type="ARBA" id="ARBA00004442"/>
    </source>
</evidence>
<protein>
    <submittedName>
        <fullName evidence="8">Outer membrane protein TolC</fullName>
    </submittedName>
</protein>
<dbReference type="InterPro" id="IPR051906">
    <property type="entry name" value="TolC-like"/>
</dbReference>
<keyword evidence="9" id="KW-1185">Reference proteome</keyword>
<dbReference type="GO" id="GO:0009279">
    <property type="term" value="C:cell outer membrane"/>
    <property type="evidence" value="ECO:0007669"/>
    <property type="project" value="UniProtKB-SubCell"/>
</dbReference>
<comment type="similarity">
    <text evidence="2">Belongs to the outer membrane factor (OMF) (TC 1.B.17) family.</text>
</comment>
<organism evidence="8 9">
    <name type="scientific">Polaromonas vacuolata</name>
    <dbReference type="NCBI Taxonomy" id="37448"/>
    <lineage>
        <taxon>Bacteria</taxon>
        <taxon>Pseudomonadati</taxon>
        <taxon>Pseudomonadota</taxon>
        <taxon>Betaproteobacteria</taxon>
        <taxon>Burkholderiales</taxon>
        <taxon>Comamonadaceae</taxon>
        <taxon>Polaromonas</taxon>
    </lineage>
</organism>
<evidence type="ECO:0000256" key="4">
    <source>
        <dbReference type="ARBA" id="ARBA00022452"/>
    </source>
</evidence>
<keyword evidence="7" id="KW-0998">Cell outer membrane</keyword>
<evidence type="ECO:0000256" key="6">
    <source>
        <dbReference type="ARBA" id="ARBA00023136"/>
    </source>
</evidence>
<reference evidence="8 9" key="1">
    <citation type="submission" date="2020-04" db="EMBL/GenBank/DDBJ databases">
        <title>Complete genome of a Psychrophilic, Marine, Gas Vacuolate Bacterium Polaromonas vacuolata KCTC 22033T.</title>
        <authorList>
            <person name="Hwang K."/>
            <person name="Kim K.M."/>
        </authorList>
    </citation>
    <scope>NUCLEOTIDE SEQUENCE [LARGE SCALE GENOMIC DNA]</scope>
    <source>
        <strain evidence="8 9">KCTC 22033</strain>
    </source>
</reference>
<dbReference type="KEGG" id="pvac:HC248_01324"/>
<dbReference type="Gene3D" id="1.20.1600.10">
    <property type="entry name" value="Outer membrane efflux proteins (OEP)"/>
    <property type="match status" value="1"/>
</dbReference>
<keyword evidence="6" id="KW-0472">Membrane</keyword>
<dbReference type="EMBL" id="CP051461">
    <property type="protein sequence ID" value="QJC56040.1"/>
    <property type="molecule type" value="Genomic_DNA"/>
</dbReference>
<dbReference type="GO" id="GO:1990281">
    <property type="term" value="C:efflux pump complex"/>
    <property type="evidence" value="ECO:0007669"/>
    <property type="project" value="TreeGrafter"/>
</dbReference>
<evidence type="ECO:0000313" key="9">
    <source>
        <dbReference type="Proteomes" id="UP000502041"/>
    </source>
</evidence>
<keyword evidence="4" id="KW-1134">Transmembrane beta strand</keyword>
<sequence>MNSPKNLTARTQKLPFFNRVVRSVICFIAITITLPAHSLTLQESVRLARQTDPQFLSAQAIYVASLERSKQVFGALLPQLSASINKGANQRNYETKKATSDSADDSYSSNSRQLNLTQHVWHSASRVAVNQANAAAAQAAFQLALAEQDLRLRLAIAWFDVMHAQDVNAFSLQQTNANKNQWEQARRAAGNGLVSIPVLEEARTKYDQAVADQSSAENELRSKLAALEQITGWLPSSPPMAFSTDYPAPDPRSQSLEQWLEKADLNHPAILAASNGLEAANEEVNKQSAGHEPTLEATASYARNAQNVGSFPGQNGYLIRQWTIGLQLTIPLYSGGTQKAKVGEAEALRDKAMHDVEAARRNTKLSLKQAWFAWHAGFARQTAALQSHKFTTLALQAARKGKTSGVKTELDVLQAQQQLSNALKDLQKSRYDMITNYLKLKSTQGELTDTDLTALEPWFIPN</sequence>
<dbReference type="Pfam" id="PF02321">
    <property type="entry name" value="OEP"/>
    <property type="match status" value="2"/>
</dbReference>
<dbReference type="PANTHER" id="PTHR30026:SF20">
    <property type="entry name" value="OUTER MEMBRANE PROTEIN TOLC"/>
    <property type="match status" value="1"/>
</dbReference>
<dbReference type="PANTHER" id="PTHR30026">
    <property type="entry name" value="OUTER MEMBRANE PROTEIN TOLC"/>
    <property type="match status" value="1"/>
</dbReference>
<accession>A0A6H2H887</accession>
<gene>
    <name evidence="8" type="primary">tolC_3</name>
    <name evidence="8" type="ORF">HC248_01324</name>
</gene>